<keyword evidence="4 6" id="KW-1133">Transmembrane helix</keyword>
<dbReference type="Proteomes" id="UP001642360">
    <property type="component" value="Unassembled WGS sequence"/>
</dbReference>
<protein>
    <recommendedName>
        <fullName evidence="9">Transmembrane protein 45B</fullName>
    </recommendedName>
</protein>
<dbReference type="PANTHER" id="PTHR46285">
    <property type="entry name" value="PROTEINASE INHIBITOR I4, SERPIN (DUF716)-RELATED"/>
    <property type="match status" value="1"/>
</dbReference>
<feature type="transmembrane region" description="Helical" evidence="6">
    <location>
        <begin position="117"/>
        <end position="136"/>
    </location>
</feature>
<evidence type="ECO:0000256" key="2">
    <source>
        <dbReference type="ARBA" id="ARBA00006948"/>
    </source>
</evidence>
<feature type="transmembrane region" description="Helical" evidence="6">
    <location>
        <begin position="92"/>
        <end position="110"/>
    </location>
</feature>
<dbReference type="Pfam" id="PF04819">
    <property type="entry name" value="DUF716"/>
    <property type="match status" value="1"/>
</dbReference>
<dbReference type="EMBL" id="CAUOFW020002059">
    <property type="protein sequence ID" value="CAK9150831.1"/>
    <property type="molecule type" value="Genomic_DNA"/>
</dbReference>
<keyword evidence="8" id="KW-1185">Reference proteome</keyword>
<evidence type="ECO:0000256" key="5">
    <source>
        <dbReference type="ARBA" id="ARBA00023136"/>
    </source>
</evidence>
<evidence type="ECO:0000256" key="1">
    <source>
        <dbReference type="ARBA" id="ARBA00004141"/>
    </source>
</evidence>
<evidence type="ECO:0000256" key="3">
    <source>
        <dbReference type="ARBA" id="ARBA00022692"/>
    </source>
</evidence>
<feature type="transmembrane region" description="Helical" evidence="6">
    <location>
        <begin position="176"/>
        <end position="199"/>
    </location>
</feature>
<feature type="transmembrane region" description="Helical" evidence="6">
    <location>
        <begin position="52"/>
        <end position="72"/>
    </location>
</feature>
<proteinExistence type="inferred from homology"/>
<sequence length="295" mass="32896">MGTFMGHIVPGLAIALLGIWHTINTIKSYYLKGSFKFTSRFWYPFKSPLLMFKHLELILVLSFSITAIFLQVLDFPFLHFSFKLDNFEHATVFLHVAIFACFTLFTELTLSSEILTSVSGILASSVLGQELFLLHYHSADHVGLEGHYHWLLQLIVCVSLMAALSMTCFPTCFPAALVLSISVVFQGCWFMNMGFMLWVPEFVPQGCVGQLGNASGSNVHSAVMCETLEAGSRARALANLQFSWILSGIMALMGCICFVLPRKVPPREQTTEYEQLHCRVADVPIAITGFKQAHP</sequence>
<name>A0ABC8S0R2_9AQUA</name>
<evidence type="ECO:0000256" key="6">
    <source>
        <dbReference type="SAM" id="Phobius"/>
    </source>
</evidence>
<feature type="transmembrane region" description="Helical" evidence="6">
    <location>
        <begin position="242"/>
        <end position="260"/>
    </location>
</feature>
<feature type="transmembrane region" description="Helical" evidence="6">
    <location>
        <begin position="12"/>
        <end position="31"/>
    </location>
</feature>
<evidence type="ECO:0000313" key="8">
    <source>
        <dbReference type="Proteomes" id="UP001642360"/>
    </source>
</evidence>
<dbReference type="GO" id="GO:0016020">
    <property type="term" value="C:membrane"/>
    <property type="evidence" value="ECO:0007669"/>
    <property type="project" value="UniProtKB-SubCell"/>
</dbReference>
<comment type="similarity">
    <text evidence="2">Belongs to the TMEM45 family.</text>
</comment>
<evidence type="ECO:0000256" key="4">
    <source>
        <dbReference type="ARBA" id="ARBA00022989"/>
    </source>
</evidence>
<comment type="subcellular location">
    <subcellularLocation>
        <location evidence="1">Membrane</location>
        <topology evidence="1">Multi-pass membrane protein</topology>
    </subcellularLocation>
</comment>
<evidence type="ECO:0000313" key="7">
    <source>
        <dbReference type="EMBL" id="CAK9150831.1"/>
    </source>
</evidence>
<feature type="transmembrane region" description="Helical" evidence="6">
    <location>
        <begin position="148"/>
        <end position="169"/>
    </location>
</feature>
<keyword evidence="3 6" id="KW-0812">Transmembrane</keyword>
<comment type="caution">
    <text evidence="7">The sequence shown here is derived from an EMBL/GenBank/DDBJ whole genome shotgun (WGS) entry which is preliminary data.</text>
</comment>
<accession>A0ABC8S0R2</accession>
<dbReference type="InterPro" id="IPR006904">
    <property type="entry name" value="DUF716"/>
</dbReference>
<dbReference type="PANTHER" id="PTHR46285:SF13">
    <property type="entry name" value="OS02G0167775 PROTEIN"/>
    <property type="match status" value="1"/>
</dbReference>
<gene>
    <name evidence="7" type="ORF">ILEXP_LOCUS18982</name>
</gene>
<keyword evidence="5 6" id="KW-0472">Membrane</keyword>
<dbReference type="AlphaFoldDB" id="A0ABC8S0R2"/>
<reference evidence="7 8" key="1">
    <citation type="submission" date="2024-02" db="EMBL/GenBank/DDBJ databases">
        <authorList>
            <person name="Vignale AGUSTIN F."/>
            <person name="Sosa J E."/>
            <person name="Modenutti C."/>
        </authorList>
    </citation>
    <scope>NUCLEOTIDE SEQUENCE [LARGE SCALE GENOMIC DNA]</scope>
</reference>
<organism evidence="7 8">
    <name type="scientific">Ilex paraguariensis</name>
    <name type="common">yerba mate</name>
    <dbReference type="NCBI Taxonomy" id="185542"/>
    <lineage>
        <taxon>Eukaryota</taxon>
        <taxon>Viridiplantae</taxon>
        <taxon>Streptophyta</taxon>
        <taxon>Embryophyta</taxon>
        <taxon>Tracheophyta</taxon>
        <taxon>Spermatophyta</taxon>
        <taxon>Magnoliopsida</taxon>
        <taxon>eudicotyledons</taxon>
        <taxon>Gunneridae</taxon>
        <taxon>Pentapetalae</taxon>
        <taxon>asterids</taxon>
        <taxon>campanulids</taxon>
        <taxon>Aquifoliales</taxon>
        <taxon>Aquifoliaceae</taxon>
        <taxon>Ilex</taxon>
    </lineage>
</organism>
<evidence type="ECO:0008006" key="9">
    <source>
        <dbReference type="Google" id="ProtNLM"/>
    </source>
</evidence>